<sequence>MSDQPETITAVLQLVSHLGGPQCTPDELQWAADIPAGKQLFNWLASQIPRELPSSSNHSTLQGNTGRHLETAVSPIALYPEERDALAGMKVSGSEGSPAQIATSYERPSQLRARTSTLESDAELLENHAARLKHRLGASKKSTKDLKEAIRTLRKQVQGADDKIQGQQVRLADLSSQTDGAIARVTSLALRTLQETSTNDADPIEAFKAEVAALSSSRAAVATTTKHLYQTLDESYRSFLNASIQHDAEVVQFKLKATTKGRDAAQKLVEAAYVEELEKMAKRIEGARGAEAIAQILDAVSRDGVADRPNLEVNVKLELELAGRLDRLALLRAQEQGLDDITRYMRGELVPRLQHTYDTLHAKSTVALETEAIVSALIEELEDVNDAVESTRLPETPQQFEVDDSETLLEAQIVELLKGYLSSETEKPVVLLNRSDIEVELSSLARRLAAARKAEDMWAAGLRSGLGELSRSLATLLSATYSNSPVNTSPPFAPSAAQVALQEDARAKAEELMSAAARLQKDSEMSSRDKRKLGGFVEKWARVAD</sequence>
<evidence type="ECO:0000256" key="1">
    <source>
        <dbReference type="SAM" id="MobiDB-lite"/>
    </source>
</evidence>
<name>A0A5C2S451_9APHY</name>
<keyword evidence="3" id="KW-1185">Reference proteome</keyword>
<gene>
    <name evidence="2" type="ORF">L227DRAFT_613383</name>
</gene>
<evidence type="ECO:0000313" key="3">
    <source>
        <dbReference type="Proteomes" id="UP000313359"/>
    </source>
</evidence>
<accession>A0A5C2S451</accession>
<dbReference type="EMBL" id="ML122279">
    <property type="protein sequence ID" value="RPD57669.1"/>
    <property type="molecule type" value="Genomic_DNA"/>
</dbReference>
<feature type="compositionally biased region" description="Polar residues" evidence="1">
    <location>
        <begin position="94"/>
        <end position="112"/>
    </location>
</feature>
<dbReference type="AlphaFoldDB" id="A0A5C2S451"/>
<reference evidence="2" key="1">
    <citation type="journal article" date="2018" name="Genome Biol. Evol.">
        <title>Genomics and development of Lentinus tigrinus, a white-rot wood-decaying mushroom with dimorphic fruiting bodies.</title>
        <authorList>
            <person name="Wu B."/>
            <person name="Xu Z."/>
            <person name="Knudson A."/>
            <person name="Carlson A."/>
            <person name="Chen N."/>
            <person name="Kovaka S."/>
            <person name="LaButti K."/>
            <person name="Lipzen A."/>
            <person name="Pennachio C."/>
            <person name="Riley R."/>
            <person name="Schakwitz W."/>
            <person name="Umezawa K."/>
            <person name="Ohm R.A."/>
            <person name="Grigoriev I.V."/>
            <person name="Nagy L.G."/>
            <person name="Gibbons J."/>
            <person name="Hibbett D."/>
        </authorList>
    </citation>
    <scope>NUCLEOTIDE SEQUENCE [LARGE SCALE GENOMIC DNA]</scope>
    <source>
        <strain evidence="2">ALCF2SS1-6</strain>
    </source>
</reference>
<evidence type="ECO:0000313" key="2">
    <source>
        <dbReference type="EMBL" id="RPD57669.1"/>
    </source>
</evidence>
<dbReference type="Proteomes" id="UP000313359">
    <property type="component" value="Unassembled WGS sequence"/>
</dbReference>
<feature type="region of interest" description="Disordered" evidence="1">
    <location>
        <begin position="90"/>
        <end position="112"/>
    </location>
</feature>
<dbReference type="OrthoDB" id="2754287at2759"/>
<protein>
    <submittedName>
        <fullName evidence="2">Uncharacterized protein</fullName>
    </submittedName>
</protein>
<organism evidence="2 3">
    <name type="scientific">Lentinus tigrinus ALCF2SS1-6</name>
    <dbReference type="NCBI Taxonomy" id="1328759"/>
    <lineage>
        <taxon>Eukaryota</taxon>
        <taxon>Fungi</taxon>
        <taxon>Dikarya</taxon>
        <taxon>Basidiomycota</taxon>
        <taxon>Agaricomycotina</taxon>
        <taxon>Agaricomycetes</taxon>
        <taxon>Polyporales</taxon>
        <taxon>Polyporaceae</taxon>
        <taxon>Lentinus</taxon>
    </lineage>
</organism>
<proteinExistence type="predicted"/>